<feature type="transmembrane region" description="Helical" evidence="2">
    <location>
        <begin position="71"/>
        <end position="92"/>
    </location>
</feature>
<reference evidence="3 4" key="1">
    <citation type="journal article" date="2012" name="J. Bacteriol.">
        <title>Draft genome of Streptomyces tsukubaensis NRRL 18488, the producer of the clinically important immunosuppressant tacrolimus (FK506).</title>
        <authorList>
            <person name="Barreiro C."/>
            <person name="Prieto C."/>
            <person name="Sola-Landa A."/>
            <person name="Solera E."/>
            <person name="Martinez-Castro M."/>
            <person name="Perez-Redondo R."/>
            <person name="Garcia-Estrada C."/>
            <person name="Aparicio J.F."/>
            <person name="Fernandez-Martinez L.T."/>
            <person name="Santos-Aberturas J."/>
            <person name="Salehi-Najafabadi Z."/>
            <person name="Rodriguez-Garcia A."/>
            <person name="Tauch A."/>
            <person name="Martin J.F."/>
        </authorList>
    </citation>
    <scope>NUCLEOTIDE SEQUENCE [LARGE SCALE GENOMIC DNA]</scope>
    <source>
        <strain evidence="4">DSM 42081 / NBRC 108919 / NRRL 18488 / 9993</strain>
    </source>
</reference>
<keyword evidence="2" id="KW-1133">Transmembrane helix</keyword>
<evidence type="ECO:0000313" key="3">
    <source>
        <dbReference type="EMBL" id="QKM71922.1"/>
    </source>
</evidence>
<dbReference type="Proteomes" id="UP000005940">
    <property type="component" value="Chromosome"/>
</dbReference>
<evidence type="ECO:0000313" key="4">
    <source>
        <dbReference type="Proteomes" id="UP000005940"/>
    </source>
</evidence>
<feature type="transmembrane region" description="Helical" evidence="2">
    <location>
        <begin position="197"/>
        <end position="219"/>
    </location>
</feature>
<gene>
    <name evidence="3" type="ORF">STSU_026930</name>
</gene>
<feature type="compositionally biased region" description="Pro residues" evidence="1">
    <location>
        <begin position="35"/>
        <end position="54"/>
    </location>
</feature>
<feature type="transmembrane region" description="Helical" evidence="2">
    <location>
        <begin position="147"/>
        <end position="166"/>
    </location>
</feature>
<evidence type="ECO:0000256" key="1">
    <source>
        <dbReference type="SAM" id="MobiDB-lite"/>
    </source>
</evidence>
<feature type="compositionally biased region" description="Basic and acidic residues" evidence="1">
    <location>
        <begin position="8"/>
        <end position="28"/>
    </location>
</feature>
<proteinExistence type="predicted"/>
<dbReference type="RefSeq" id="WP_130584551.1">
    <property type="nucleotide sequence ID" value="NZ_CP029159.1"/>
</dbReference>
<keyword evidence="2" id="KW-0812">Transmembrane</keyword>
<dbReference type="EMBL" id="CP029159">
    <property type="protein sequence ID" value="QKM71922.1"/>
    <property type="molecule type" value="Genomic_DNA"/>
</dbReference>
<keyword evidence="4" id="KW-1185">Reference proteome</keyword>
<feature type="region of interest" description="Disordered" evidence="1">
    <location>
        <begin position="1"/>
        <end position="61"/>
    </location>
</feature>
<organism evidence="3 4">
    <name type="scientific">Streptomyces tsukubensis (strain DSM 42081 / NBRC 108919 / NRRL 18488 / 9993)</name>
    <dbReference type="NCBI Taxonomy" id="1114943"/>
    <lineage>
        <taxon>Bacteria</taxon>
        <taxon>Bacillati</taxon>
        <taxon>Actinomycetota</taxon>
        <taxon>Actinomycetes</taxon>
        <taxon>Kitasatosporales</taxon>
        <taxon>Streptomycetaceae</taxon>
        <taxon>Streptomyces</taxon>
    </lineage>
</organism>
<evidence type="ECO:0000256" key="2">
    <source>
        <dbReference type="SAM" id="Phobius"/>
    </source>
</evidence>
<dbReference type="AlphaFoldDB" id="A0A7G3UVD9"/>
<protein>
    <submittedName>
        <fullName evidence="3">ABC transporter permease</fullName>
    </submittedName>
</protein>
<feature type="transmembrane region" description="Helical" evidence="2">
    <location>
        <begin position="122"/>
        <end position="140"/>
    </location>
</feature>
<name>A0A7G3UVD9_STRT9</name>
<keyword evidence="2" id="KW-0472">Membrane</keyword>
<sequence length="240" mass="25084">MTAPLTPPHREPGHEPGQEPEHGPKDNPWRAPEPGQSPPPAPWPGFAPPAPPTPAELAERAARRRADLRDAAVVAVAVAALGIALGLLWLWLAPRIPLISDGKAVFLKDTEGEGAIGADGTFALLGLAFGALSAAGVFLWRRRGGVLLVLALAVGGLLGSLLAWRFGIWFGPTDDVAAHAREVGAGVTFDAPLKMRAYGVLLAWPLGAMIVHLGLTALFGDREPATDDPPAQQPWGPSAH</sequence>
<accession>A0A7G3UVD9</accession>